<dbReference type="SMART" id="SM00343">
    <property type="entry name" value="ZnF_C2HC"/>
    <property type="match status" value="5"/>
</dbReference>
<accession>A0A5P1E359</accession>
<evidence type="ECO:0000313" key="9">
    <source>
        <dbReference type="Proteomes" id="UP000243459"/>
    </source>
</evidence>
<evidence type="ECO:0000256" key="1">
    <source>
        <dbReference type="ARBA" id="ARBA00022723"/>
    </source>
</evidence>
<name>A0A5P1E359_ASPOF</name>
<dbReference type="PANTHER" id="PTHR47798:SF2">
    <property type="entry name" value="CCHC-TYPE DOMAIN-CONTAINING PROTEIN"/>
    <property type="match status" value="1"/>
</dbReference>
<dbReference type="Gramene" id="ONK57054">
    <property type="protein sequence ID" value="ONK57054"/>
    <property type="gene ID" value="A4U43_C10F16130"/>
</dbReference>
<keyword evidence="3 5" id="KW-0863">Zinc-finger</keyword>
<evidence type="ECO:0000259" key="7">
    <source>
        <dbReference type="PROSITE" id="PS50158"/>
    </source>
</evidence>
<evidence type="ECO:0000256" key="5">
    <source>
        <dbReference type="PROSITE-ProRule" id="PRU00047"/>
    </source>
</evidence>
<gene>
    <name evidence="8" type="ORF">A4U43_C10F16130</name>
</gene>
<keyword evidence="9" id="KW-1185">Reference proteome</keyword>
<evidence type="ECO:0000256" key="4">
    <source>
        <dbReference type="ARBA" id="ARBA00022833"/>
    </source>
</evidence>
<dbReference type="SUPFAM" id="SSF57756">
    <property type="entry name" value="Retrovirus zinc finger-like domains"/>
    <property type="match status" value="2"/>
</dbReference>
<evidence type="ECO:0000256" key="3">
    <source>
        <dbReference type="ARBA" id="ARBA00022771"/>
    </source>
</evidence>
<dbReference type="OrthoDB" id="3863715at2759"/>
<evidence type="ECO:0000256" key="2">
    <source>
        <dbReference type="ARBA" id="ARBA00022737"/>
    </source>
</evidence>
<feature type="compositionally biased region" description="Basic residues" evidence="6">
    <location>
        <begin position="52"/>
        <end position="63"/>
    </location>
</feature>
<feature type="domain" description="CCHC-type" evidence="7">
    <location>
        <begin position="151"/>
        <end position="166"/>
    </location>
</feature>
<sequence length="279" mass="31082">MVSKNQRLARKRFKEENPNLFPTPEPSNENPTSKKKKNSKRKAKTLNPKSDAKRRRSGSKHPLRVPGMRPGESCFICKSKDHIAKLCPEKSQWEKNKICLLCRHRGHSLKNCPQKSEKTERKFCYNCGDAGHALSKCPLPLKDGGTKFANCFICNERGHLSKNCPKNTHGIYPKGGCCKVCGGVTHLAKDCPNKGTRNSLSSMGANGSRNLEESAQGKRTIFHSGDDLEDDFMVEDDKTSKHVVAHSETGLVTVEGEVKKDIHVKLKKKQGPKVVNFFG</sequence>
<dbReference type="EMBL" id="CM007390">
    <property type="protein sequence ID" value="ONK57054.1"/>
    <property type="molecule type" value="Genomic_DNA"/>
</dbReference>
<dbReference type="Gene3D" id="4.10.60.10">
    <property type="entry name" value="Zinc finger, CCHC-type"/>
    <property type="match status" value="2"/>
</dbReference>
<dbReference type="OMA" id="CPYPLED"/>
<dbReference type="PANTHER" id="PTHR47798">
    <property type="entry name" value="OS04G0555800 PROTEIN"/>
    <property type="match status" value="1"/>
</dbReference>
<proteinExistence type="predicted"/>
<dbReference type="PROSITE" id="PS50158">
    <property type="entry name" value="ZF_CCHC"/>
    <property type="match status" value="2"/>
</dbReference>
<protein>
    <recommendedName>
        <fullName evidence="7">CCHC-type domain-containing protein</fullName>
    </recommendedName>
</protein>
<keyword evidence="2" id="KW-0677">Repeat</keyword>
<evidence type="ECO:0000256" key="6">
    <source>
        <dbReference type="SAM" id="MobiDB-lite"/>
    </source>
</evidence>
<feature type="region of interest" description="Disordered" evidence="6">
    <location>
        <begin position="1"/>
        <end position="67"/>
    </location>
</feature>
<keyword evidence="1" id="KW-0479">Metal-binding</keyword>
<dbReference type="Pfam" id="PF14392">
    <property type="entry name" value="zf-CCHC_4"/>
    <property type="match status" value="2"/>
</dbReference>
<dbReference type="InterPro" id="IPR025836">
    <property type="entry name" value="Zn_knuckle_CX2CX4HX4C"/>
</dbReference>
<dbReference type="InterPro" id="IPR036875">
    <property type="entry name" value="Znf_CCHC_sf"/>
</dbReference>
<evidence type="ECO:0000313" key="8">
    <source>
        <dbReference type="EMBL" id="ONK57054.1"/>
    </source>
</evidence>
<keyword evidence="4" id="KW-0862">Zinc</keyword>
<organism evidence="8 9">
    <name type="scientific">Asparagus officinalis</name>
    <name type="common">Garden asparagus</name>
    <dbReference type="NCBI Taxonomy" id="4686"/>
    <lineage>
        <taxon>Eukaryota</taxon>
        <taxon>Viridiplantae</taxon>
        <taxon>Streptophyta</taxon>
        <taxon>Embryophyta</taxon>
        <taxon>Tracheophyta</taxon>
        <taxon>Spermatophyta</taxon>
        <taxon>Magnoliopsida</taxon>
        <taxon>Liliopsida</taxon>
        <taxon>Asparagales</taxon>
        <taxon>Asparagaceae</taxon>
        <taxon>Asparagoideae</taxon>
        <taxon>Asparagus</taxon>
    </lineage>
</organism>
<dbReference type="GO" id="GO:0003676">
    <property type="term" value="F:nucleic acid binding"/>
    <property type="evidence" value="ECO:0007669"/>
    <property type="project" value="InterPro"/>
</dbReference>
<dbReference type="AlphaFoldDB" id="A0A5P1E359"/>
<dbReference type="Pfam" id="PF00098">
    <property type="entry name" value="zf-CCHC"/>
    <property type="match status" value="2"/>
</dbReference>
<dbReference type="InterPro" id="IPR001878">
    <property type="entry name" value="Znf_CCHC"/>
</dbReference>
<reference evidence="9" key="1">
    <citation type="journal article" date="2017" name="Nat. Commun.">
        <title>The asparagus genome sheds light on the origin and evolution of a young Y chromosome.</title>
        <authorList>
            <person name="Harkess A."/>
            <person name="Zhou J."/>
            <person name="Xu C."/>
            <person name="Bowers J.E."/>
            <person name="Van der Hulst R."/>
            <person name="Ayyampalayam S."/>
            <person name="Mercati F."/>
            <person name="Riccardi P."/>
            <person name="McKain M.R."/>
            <person name="Kakrana A."/>
            <person name="Tang H."/>
            <person name="Ray J."/>
            <person name="Groenendijk J."/>
            <person name="Arikit S."/>
            <person name="Mathioni S.M."/>
            <person name="Nakano M."/>
            <person name="Shan H."/>
            <person name="Telgmann-Rauber A."/>
            <person name="Kanno A."/>
            <person name="Yue Z."/>
            <person name="Chen H."/>
            <person name="Li W."/>
            <person name="Chen Y."/>
            <person name="Xu X."/>
            <person name="Zhang Y."/>
            <person name="Luo S."/>
            <person name="Chen H."/>
            <person name="Gao J."/>
            <person name="Mao Z."/>
            <person name="Pires J.C."/>
            <person name="Luo M."/>
            <person name="Kudrna D."/>
            <person name="Wing R.A."/>
            <person name="Meyers B.C."/>
            <person name="Yi K."/>
            <person name="Kong H."/>
            <person name="Lavrijsen P."/>
            <person name="Sunseri F."/>
            <person name="Falavigna A."/>
            <person name="Ye Y."/>
            <person name="Leebens-Mack J.H."/>
            <person name="Chen G."/>
        </authorList>
    </citation>
    <scope>NUCLEOTIDE SEQUENCE [LARGE SCALE GENOMIC DNA]</scope>
    <source>
        <strain evidence="9">cv. DH0086</strain>
    </source>
</reference>
<dbReference type="GO" id="GO:0008270">
    <property type="term" value="F:zinc ion binding"/>
    <property type="evidence" value="ECO:0007669"/>
    <property type="project" value="UniProtKB-KW"/>
</dbReference>
<dbReference type="Proteomes" id="UP000243459">
    <property type="component" value="Chromosome 10"/>
</dbReference>
<feature type="domain" description="CCHC-type" evidence="7">
    <location>
        <begin position="124"/>
        <end position="138"/>
    </location>
</feature>
<feature type="compositionally biased region" description="Basic residues" evidence="6">
    <location>
        <begin position="33"/>
        <end position="44"/>
    </location>
</feature>
<dbReference type="FunFam" id="4.10.60.10:FF:000091">
    <property type="entry name" value="Zinc finger CCHC-type-containing 9"/>
    <property type="match status" value="1"/>
</dbReference>